<name>A0ABN9WB33_9DINO</name>
<reference evidence="1" key="1">
    <citation type="submission" date="2023-10" db="EMBL/GenBank/DDBJ databases">
        <authorList>
            <person name="Chen Y."/>
            <person name="Shah S."/>
            <person name="Dougan E. K."/>
            <person name="Thang M."/>
            <person name="Chan C."/>
        </authorList>
    </citation>
    <scope>NUCLEOTIDE SEQUENCE [LARGE SCALE GENOMIC DNA]</scope>
</reference>
<evidence type="ECO:0000313" key="2">
    <source>
        <dbReference type="Proteomes" id="UP001189429"/>
    </source>
</evidence>
<protein>
    <submittedName>
        <fullName evidence="1">Uncharacterized protein</fullName>
    </submittedName>
</protein>
<gene>
    <name evidence="1" type="ORF">PCOR1329_LOCUS64898</name>
</gene>
<dbReference type="EMBL" id="CAUYUJ010018287">
    <property type="protein sequence ID" value="CAK0882344.1"/>
    <property type="molecule type" value="Genomic_DNA"/>
</dbReference>
<sequence length="167" mass="18118">MRLRLVADGDVRTRELPGRRWLRPALSSRAAASPKCCEFDDVHRERGAHVAARPLVQPGSDLAGCVLHSVAKKSCAAEVPRTFGVFTQIVQVIIFVEALANLGEAAFVMKPRRGLPPPYKLTGILLFDHILLMSVADSQKVIEECSAQAVEIVQWWSLCSAEGGGGT</sequence>
<comment type="caution">
    <text evidence="1">The sequence shown here is derived from an EMBL/GenBank/DDBJ whole genome shotgun (WGS) entry which is preliminary data.</text>
</comment>
<evidence type="ECO:0000313" key="1">
    <source>
        <dbReference type="EMBL" id="CAK0882344.1"/>
    </source>
</evidence>
<organism evidence="1 2">
    <name type="scientific">Prorocentrum cordatum</name>
    <dbReference type="NCBI Taxonomy" id="2364126"/>
    <lineage>
        <taxon>Eukaryota</taxon>
        <taxon>Sar</taxon>
        <taxon>Alveolata</taxon>
        <taxon>Dinophyceae</taxon>
        <taxon>Prorocentrales</taxon>
        <taxon>Prorocentraceae</taxon>
        <taxon>Prorocentrum</taxon>
    </lineage>
</organism>
<keyword evidence="2" id="KW-1185">Reference proteome</keyword>
<proteinExistence type="predicted"/>
<accession>A0ABN9WB33</accession>
<dbReference type="Proteomes" id="UP001189429">
    <property type="component" value="Unassembled WGS sequence"/>
</dbReference>